<keyword evidence="2" id="KW-1185">Reference proteome</keyword>
<sequence length="164" mass="18845">MYVPFHQLPPHSRLWIYQLDRPLSDQEAKAMEQKLEEFVTEWSSHGNDLQASFQIKEKQFVVLATNEQVASASGCSIDKSVNFLRQLEQEFRVQLFDRTQLAFQQDGDVHLVPMAQIKAEVEKGTLSPDSLYFDTLVSTVGGLQQQWPVPAKDTWLARYFQPVS</sequence>
<dbReference type="EMBL" id="CP047897">
    <property type="protein sequence ID" value="QHL88239.1"/>
    <property type="molecule type" value="Genomic_DNA"/>
</dbReference>
<evidence type="ECO:0008006" key="3">
    <source>
        <dbReference type="Google" id="ProtNLM"/>
    </source>
</evidence>
<evidence type="ECO:0000313" key="2">
    <source>
        <dbReference type="Proteomes" id="UP000464214"/>
    </source>
</evidence>
<reference evidence="1 2" key="1">
    <citation type="submission" date="2020-01" db="EMBL/GenBank/DDBJ databases">
        <authorList>
            <person name="Kim M."/>
        </authorList>
    </citation>
    <scope>NUCLEOTIDE SEQUENCE [LARGE SCALE GENOMIC DNA]</scope>
    <source>
        <strain evidence="1 2">BT10</strain>
    </source>
</reference>
<name>A0A6P1P0M4_9BACT</name>
<accession>A0A6P1P0M4</accession>
<gene>
    <name evidence="1" type="ORF">GU926_12685</name>
</gene>
<proteinExistence type="predicted"/>
<evidence type="ECO:0000313" key="1">
    <source>
        <dbReference type="EMBL" id="QHL88239.1"/>
    </source>
</evidence>
<dbReference type="Proteomes" id="UP000464214">
    <property type="component" value="Chromosome"/>
</dbReference>
<protein>
    <recommendedName>
        <fullName evidence="3">ABC transporter ATPase</fullName>
    </recommendedName>
</protein>
<dbReference type="KEGG" id="nib:GU926_12685"/>
<organism evidence="1 2">
    <name type="scientific">Nibribacter ruber</name>
    <dbReference type="NCBI Taxonomy" id="2698458"/>
    <lineage>
        <taxon>Bacteria</taxon>
        <taxon>Pseudomonadati</taxon>
        <taxon>Bacteroidota</taxon>
        <taxon>Cytophagia</taxon>
        <taxon>Cytophagales</taxon>
        <taxon>Hymenobacteraceae</taxon>
        <taxon>Nibribacter</taxon>
    </lineage>
</organism>
<dbReference type="RefSeq" id="WP_160692417.1">
    <property type="nucleotide sequence ID" value="NZ_CP047897.1"/>
</dbReference>
<dbReference type="AlphaFoldDB" id="A0A6P1P0M4"/>